<evidence type="ECO:0000256" key="1">
    <source>
        <dbReference type="SAM" id="MobiDB-lite"/>
    </source>
</evidence>
<dbReference type="PROSITE" id="PS50022">
    <property type="entry name" value="FA58C_3"/>
    <property type="match status" value="1"/>
</dbReference>
<comment type="caution">
    <text evidence="4">The sequence shown here is derived from an EMBL/GenBank/DDBJ whole genome shotgun (WGS) entry which is preliminary data.</text>
</comment>
<dbReference type="RefSeq" id="WP_184887838.1">
    <property type="nucleotide sequence ID" value="NZ_BOOV01000003.1"/>
</dbReference>
<evidence type="ECO:0000313" key="5">
    <source>
        <dbReference type="Proteomes" id="UP000542210"/>
    </source>
</evidence>
<sequence length="510" mass="52397">MPTHRRAAVLTAVSLAATALFATNAAIRASDAAAVRSTGTGPASAASSADVVNLACGKPITASANAATAARAVDCDATTAWQSATVKPAWLTVDLGVAQRVTRIVVKWGGGYGTSYKFRKSANGSSWSTFQDGTGLDGGTDEVAVDVYSRYLQLYLSQYAGTSGFTVNELELYGPAAPTPTPTPTRTPTPTPTPTGAGRTVRVSTPAELKSALAGARPGDTIAMADGVYHDEFVITASGTAGGRITLTGSRNAIIENDLTGGGTGGCPSGHLGYGLHVNGASHWNLSGFTVRDSKKGIVMDGARNTVIDGVYVHHIQDEGVHFRKGSADGVIKNSTVTDTGLVQPGYGEGVYIGSANGNWACFGGPDGVDRSDNVQVLDNTIGPNVTAESVDVKEGTSGGVIRGNRFDGAGQKNVNSGDSWLDVKGDGYLVESNTGVNPYTEGARVQTVYSPYGCGNVFRSNTFTLGTATGYAIFVNNQPACVSRNAPNVVHASNFSTGGRGLTNIPLTP</sequence>
<evidence type="ECO:0000259" key="3">
    <source>
        <dbReference type="PROSITE" id="PS50022"/>
    </source>
</evidence>
<dbReference type="Gene3D" id="2.60.120.260">
    <property type="entry name" value="Galactose-binding domain-like"/>
    <property type="match status" value="1"/>
</dbReference>
<proteinExistence type="predicted"/>
<dbReference type="Proteomes" id="UP000542210">
    <property type="component" value="Unassembled WGS sequence"/>
</dbReference>
<feature type="domain" description="F5/8 type C" evidence="3">
    <location>
        <begin position="35"/>
        <end position="175"/>
    </location>
</feature>
<dbReference type="Pfam" id="PF00754">
    <property type="entry name" value="F5_F8_type_C"/>
    <property type="match status" value="1"/>
</dbReference>
<keyword evidence="5" id="KW-1185">Reference proteome</keyword>
<gene>
    <name evidence="4" type="ORF">BJ982_007398</name>
</gene>
<organism evidence="4 5">
    <name type="scientific">Sphaerisporangium siamense</name>
    <dbReference type="NCBI Taxonomy" id="795645"/>
    <lineage>
        <taxon>Bacteria</taxon>
        <taxon>Bacillati</taxon>
        <taxon>Actinomycetota</taxon>
        <taxon>Actinomycetes</taxon>
        <taxon>Streptosporangiales</taxon>
        <taxon>Streptosporangiaceae</taxon>
        <taxon>Sphaerisporangium</taxon>
    </lineage>
</organism>
<dbReference type="Gene3D" id="2.160.20.10">
    <property type="entry name" value="Single-stranded right-handed beta-helix, Pectin lyase-like"/>
    <property type="match status" value="1"/>
</dbReference>
<dbReference type="SMART" id="SM00710">
    <property type="entry name" value="PbH1"/>
    <property type="match status" value="6"/>
</dbReference>
<dbReference type="SUPFAM" id="SSF51126">
    <property type="entry name" value="Pectin lyase-like"/>
    <property type="match status" value="1"/>
</dbReference>
<feature type="signal peptide" evidence="2">
    <location>
        <begin position="1"/>
        <end position="22"/>
    </location>
</feature>
<name>A0A7W7DFD6_9ACTN</name>
<dbReference type="EMBL" id="JACHND010000001">
    <property type="protein sequence ID" value="MBB4705854.1"/>
    <property type="molecule type" value="Genomic_DNA"/>
</dbReference>
<reference evidence="4 5" key="1">
    <citation type="submission" date="2020-08" db="EMBL/GenBank/DDBJ databases">
        <title>Sequencing the genomes of 1000 actinobacteria strains.</title>
        <authorList>
            <person name="Klenk H.-P."/>
        </authorList>
    </citation>
    <scope>NUCLEOTIDE SEQUENCE [LARGE SCALE GENOMIC DNA]</scope>
    <source>
        <strain evidence="4 5">DSM 45784</strain>
    </source>
</reference>
<dbReference type="InterPro" id="IPR000421">
    <property type="entry name" value="FA58C"/>
</dbReference>
<dbReference type="AlphaFoldDB" id="A0A7W7DFD6"/>
<accession>A0A7W7DFD6</accession>
<feature type="chain" id="PRO_5039324144" description="F5/8 type C domain-containing protein" evidence="2">
    <location>
        <begin position="23"/>
        <end position="510"/>
    </location>
</feature>
<keyword evidence="2" id="KW-0732">Signal</keyword>
<dbReference type="InterPro" id="IPR008979">
    <property type="entry name" value="Galactose-bd-like_sf"/>
</dbReference>
<dbReference type="InterPro" id="IPR011050">
    <property type="entry name" value="Pectin_lyase_fold/virulence"/>
</dbReference>
<protein>
    <recommendedName>
        <fullName evidence="3">F5/8 type C domain-containing protein</fullName>
    </recommendedName>
</protein>
<feature type="compositionally biased region" description="Pro residues" evidence="1">
    <location>
        <begin position="177"/>
        <end position="193"/>
    </location>
</feature>
<dbReference type="InterPro" id="IPR012334">
    <property type="entry name" value="Pectin_lyas_fold"/>
</dbReference>
<dbReference type="InterPro" id="IPR006626">
    <property type="entry name" value="PbH1"/>
</dbReference>
<feature type="region of interest" description="Disordered" evidence="1">
    <location>
        <begin position="174"/>
        <end position="201"/>
    </location>
</feature>
<evidence type="ECO:0000313" key="4">
    <source>
        <dbReference type="EMBL" id="MBB4705854.1"/>
    </source>
</evidence>
<dbReference type="SUPFAM" id="SSF49785">
    <property type="entry name" value="Galactose-binding domain-like"/>
    <property type="match status" value="1"/>
</dbReference>
<evidence type="ECO:0000256" key="2">
    <source>
        <dbReference type="SAM" id="SignalP"/>
    </source>
</evidence>